<dbReference type="Proteomes" id="UP001301797">
    <property type="component" value="Chromosome"/>
</dbReference>
<dbReference type="AlphaFoldDB" id="A0AA97FH65"/>
<dbReference type="KEGG" id="mefw:F1737_10490"/>
<dbReference type="NCBIfam" id="NF011396">
    <property type="entry name" value="PRK14821.1"/>
    <property type="match status" value="1"/>
</dbReference>
<keyword evidence="5" id="KW-1185">Reference proteome</keyword>
<evidence type="ECO:0000256" key="2">
    <source>
        <dbReference type="ARBA" id="ARBA00022801"/>
    </source>
</evidence>
<evidence type="ECO:0000256" key="1">
    <source>
        <dbReference type="ARBA" id="ARBA00008023"/>
    </source>
</evidence>
<dbReference type="PANTHER" id="PTHR11067">
    <property type="entry name" value="INOSINE TRIPHOSPHATE PYROPHOSPHATASE/HAM1 PROTEIN"/>
    <property type="match status" value="1"/>
</dbReference>
<evidence type="ECO:0000256" key="3">
    <source>
        <dbReference type="RuleBase" id="RU003781"/>
    </source>
</evidence>
<accession>A0AA97FH65</accession>
<dbReference type="Gene3D" id="3.90.950.10">
    <property type="match status" value="1"/>
</dbReference>
<evidence type="ECO:0000313" key="5">
    <source>
        <dbReference type="Proteomes" id="UP001301797"/>
    </source>
</evidence>
<name>A0AA97FH65_9EURY</name>
<dbReference type="CDD" id="cd00515">
    <property type="entry name" value="HAM1"/>
    <property type="match status" value="1"/>
</dbReference>
<gene>
    <name evidence="4" type="ORF">F1737_10490</name>
</gene>
<reference evidence="4 5" key="1">
    <citation type="submission" date="2019-09" db="EMBL/GenBank/DDBJ databases">
        <title>The complete genome of Methanoplanus sp. FWC-SCC4.</title>
        <authorList>
            <person name="Chen S.-C."/>
            <person name="Zhou Y.-Z."/>
            <person name="Lai M.-C."/>
        </authorList>
    </citation>
    <scope>NUCLEOTIDE SEQUENCE [LARGE SCALE GENOMIC DNA]</scope>
    <source>
        <strain evidence="4 5">FWC-SCC4</strain>
    </source>
</reference>
<dbReference type="PANTHER" id="PTHR11067:SF9">
    <property type="entry name" value="INOSINE TRIPHOSPHATE PYROPHOSPHATASE"/>
    <property type="match status" value="1"/>
</dbReference>
<dbReference type="InterPro" id="IPR002637">
    <property type="entry name" value="RdgB/HAM1"/>
</dbReference>
<keyword evidence="2 3" id="KW-0378">Hydrolase</keyword>
<dbReference type="GO" id="GO:0047429">
    <property type="term" value="F:nucleoside triphosphate diphosphatase activity"/>
    <property type="evidence" value="ECO:0007669"/>
    <property type="project" value="InterPro"/>
</dbReference>
<dbReference type="GO" id="GO:0005737">
    <property type="term" value="C:cytoplasm"/>
    <property type="evidence" value="ECO:0007669"/>
    <property type="project" value="TreeGrafter"/>
</dbReference>
<dbReference type="GO" id="GO:0009143">
    <property type="term" value="P:nucleoside triphosphate catabolic process"/>
    <property type="evidence" value="ECO:0007669"/>
    <property type="project" value="InterPro"/>
</dbReference>
<dbReference type="Pfam" id="PF01725">
    <property type="entry name" value="Ham1p_like"/>
    <property type="match status" value="1"/>
</dbReference>
<dbReference type="SUPFAM" id="SSF52972">
    <property type="entry name" value="ITPase-like"/>
    <property type="match status" value="1"/>
</dbReference>
<protein>
    <submittedName>
        <fullName evidence="4">XTP/dITP diphosphatase</fullName>
    </submittedName>
</protein>
<dbReference type="EMBL" id="CP043875">
    <property type="protein sequence ID" value="WOF17361.1"/>
    <property type="molecule type" value="Genomic_DNA"/>
</dbReference>
<dbReference type="NCBIfam" id="TIGR00042">
    <property type="entry name" value="RdgB/HAM1 family non-canonical purine NTP pyrophosphatase"/>
    <property type="match status" value="1"/>
</dbReference>
<proteinExistence type="inferred from homology"/>
<dbReference type="InterPro" id="IPR029001">
    <property type="entry name" value="ITPase-like_fam"/>
</dbReference>
<evidence type="ECO:0000313" key="4">
    <source>
        <dbReference type="EMBL" id="WOF17361.1"/>
    </source>
</evidence>
<comment type="similarity">
    <text evidence="1 3">Belongs to the HAM1 NTPase family.</text>
</comment>
<sequence length="181" mass="19932">MNLKVVTGNPDKAKEVEEFFNGKVRVGHVKLDLPEIKDNDVGNIARVKAKAAYDAVKEPLIVDDTGFYISSLNGFPGAYAAFVLDTIGMEGILRLMENQENRCAYFETAIAYADEDGVLIFRGRVEGSITTGPRGSEGFGYDPIFEVSGKTFAEIPLKDKSAVSHRGRALEAFGEWYLKKQ</sequence>
<organism evidence="4 5">
    <name type="scientific">Methanochimaera problematica</name>
    <dbReference type="NCBI Taxonomy" id="2609417"/>
    <lineage>
        <taxon>Archaea</taxon>
        <taxon>Methanobacteriati</taxon>
        <taxon>Methanobacteriota</taxon>
        <taxon>Stenosarchaea group</taxon>
        <taxon>Methanomicrobia</taxon>
        <taxon>Methanomicrobiales</taxon>
        <taxon>Methanomicrobiaceae</taxon>
        <taxon>Methanochimaera</taxon>
    </lineage>
</organism>